<accession>A0AAD6IQE6</accession>
<comment type="caution">
    <text evidence="11">The sequence shown here is derived from an EMBL/GenBank/DDBJ whole genome shotgun (WGS) entry which is preliminary data.</text>
</comment>
<protein>
    <recommendedName>
        <fullName evidence="10">Sugar phosphate transporter domain-containing protein</fullName>
    </recommendedName>
</protein>
<feature type="region of interest" description="Disordered" evidence="8">
    <location>
        <begin position="1"/>
        <end position="22"/>
    </location>
</feature>
<dbReference type="InterPro" id="IPR037185">
    <property type="entry name" value="EmrE-like"/>
</dbReference>
<evidence type="ECO:0000256" key="3">
    <source>
        <dbReference type="ARBA" id="ARBA00010425"/>
    </source>
</evidence>
<gene>
    <name evidence="11" type="ORF">Dda_8473</name>
</gene>
<proteinExistence type="inferred from homology"/>
<feature type="transmembrane region" description="Helical" evidence="9">
    <location>
        <begin position="288"/>
        <end position="307"/>
    </location>
</feature>
<reference evidence="11" key="1">
    <citation type="submission" date="2023-01" db="EMBL/GenBank/DDBJ databases">
        <title>The chitinases involved in constricting ring structure development in the nematode-trapping fungus Drechslerella dactyloides.</title>
        <authorList>
            <person name="Wang R."/>
            <person name="Zhang L."/>
            <person name="Tang P."/>
            <person name="Li S."/>
            <person name="Liang L."/>
        </authorList>
    </citation>
    <scope>NUCLEOTIDE SEQUENCE</scope>
    <source>
        <strain evidence="11">YMF1.00031</strain>
    </source>
</reference>
<feature type="transmembrane region" description="Helical" evidence="9">
    <location>
        <begin position="245"/>
        <end position="267"/>
    </location>
</feature>
<feature type="domain" description="Sugar phosphate transporter" evidence="10">
    <location>
        <begin position="90"/>
        <end position="406"/>
    </location>
</feature>
<keyword evidence="6 9" id="KW-1133">Transmembrane helix</keyword>
<dbReference type="PANTHER" id="PTHR11132">
    <property type="entry name" value="SOLUTE CARRIER FAMILY 35"/>
    <property type="match status" value="1"/>
</dbReference>
<evidence type="ECO:0000313" key="12">
    <source>
        <dbReference type="Proteomes" id="UP001221413"/>
    </source>
</evidence>
<name>A0AAD6IQE6_DREDA</name>
<feature type="region of interest" description="Disordered" evidence="8">
    <location>
        <begin position="41"/>
        <end position="60"/>
    </location>
</feature>
<keyword evidence="5 9" id="KW-0812">Transmembrane</keyword>
<feature type="transmembrane region" description="Helical" evidence="9">
    <location>
        <begin position="188"/>
        <end position="208"/>
    </location>
</feature>
<feature type="transmembrane region" description="Helical" evidence="9">
    <location>
        <begin position="220"/>
        <end position="239"/>
    </location>
</feature>
<evidence type="ECO:0000256" key="4">
    <source>
        <dbReference type="ARBA" id="ARBA00011182"/>
    </source>
</evidence>
<feature type="transmembrane region" description="Helical" evidence="9">
    <location>
        <begin position="367"/>
        <end position="385"/>
    </location>
</feature>
<dbReference type="InterPro" id="IPR050186">
    <property type="entry name" value="TPT_transporter"/>
</dbReference>
<comment type="subcellular location">
    <subcellularLocation>
        <location evidence="2">Endoplasmic reticulum membrane</location>
        <topology evidence="2">Multi-pass membrane protein</topology>
    </subcellularLocation>
</comment>
<feature type="transmembrane region" description="Helical" evidence="9">
    <location>
        <begin position="339"/>
        <end position="360"/>
    </location>
</feature>
<organism evidence="11 12">
    <name type="scientific">Drechslerella dactyloides</name>
    <name type="common">Nematode-trapping fungus</name>
    <name type="synonym">Arthrobotrys dactyloides</name>
    <dbReference type="NCBI Taxonomy" id="74499"/>
    <lineage>
        <taxon>Eukaryota</taxon>
        <taxon>Fungi</taxon>
        <taxon>Dikarya</taxon>
        <taxon>Ascomycota</taxon>
        <taxon>Pezizomycotina</taxon>
        <taxon>Orbiliomycetes</taxon>
        <taxon>Orbiliales</taxon>
        <taxon>Orbiliaceae</taxon>
        <taxon>Drechslerella</taxon>
    </lineage>
</organism>
<keyword evidence="12" id="KW-1185">Reference proteome</keyword>
<evidence type="ECO:0000256" key="6">
    <source>
        <dbReference type="ARBA" id="ARBA00022989"/>
    </source>
</evidence>
<evidence type="ECO:0000256" key="8">
    <source>
        <dbReference type="SAM" id="MobiDB-lite"/>
    </source>
</evidence>
<evidence type="ECO:0000313" key="11">
    <source>
        <dbReference type="EMBL" id="KAJ6256608.1"/>
    </source>
</evidence>
<sequence length="538" mass="57810">MRSPHSAASGEPPAGGGGLNGVNGNGYGLPGGGLPILKQEESSAREISPGGHKKLHNRTNSIQQAINTFRKRSGSTAEIVEELKAPVSYKLVGICICWYLSSAVTNTSSKSILNAFKQPVTLTIVQFAFVTGWCLVLSAAGHWAPGKMIPGIKGGLRYPSREIIRTTAPLALFQVGGHITSSFATSRIPVSLVHTIKGLSPVFTVFAYRFFYDVRYPRSVYGSLVPLTVGVMLACSFEFRGHFLGIASALAGTVIFVTQNIVSKKIFNNSARAEYERTPGVKLDKLNLLAYSSGLAFVLTTPLWLSAEGFTLLSKYRAGERLVQEGANKLSGWPLFWEFVFNGTSHFGQNIIAFAILSMVEPVTYSVASLIKRIFVIVMAIVWFGNMPTRVQGVGIVLTFLGLYLYDKAKDLDRREKAKMDRQPEVLPTTMDPKLRASPVPPGLYVPPQPTSSGVNAMNGGAHYPRRGTALQQNGGATTGAASLLAPASIPSTIMAEKKANGYVAEAGEPALLPGTRQESTWKPNEVWGNGTKTGIAV</sequence>
<comment type="function">
    <text evidence="1">Involved in the import of GDP-mannose from the cytoplasm into the Golgi lumen.</text>
</comment>
<dbReference type="InterPro" id="IPR004853">
    <property type="entry name" value="Sugar_P_trans_dom"/>
</dbReference>
<comment type="subunit">
    <text evidence="4">Homooligomer.</text>
</comment>
<dbReference type="SUPFAM" id="SSF103481">
    <property type="entry name" value="Multidrug resistance efflux transporter EmrE"/>
    <property type="match status" value="1"/>
</dbReference>
<evidence type="ECO:0000256" key="7">
    <source>
        <dbReference type="ARBA" id="ARBA00023136"/>
    </source>
</evidence>
<dbReference type="Pfam" id="PF03151">
    <property type="entry name" value="TPT"/>
    <property type="match status" value="1"/>
</dbReference>
<comment type="similarity">
    <text evidence="3">Belongs to the TPT transporter family. SLC35D subfamily.</text>
</comment>
<keyword evidence="7 9" id="KW-0472">Membrane</keyword>
<evidence type="ECO:0000256" key="1">
    <source>
        <dbReference type="ARBA" id="ARBA00003420"/>
    </source>
</evidence>
<evidence type="ECO:0000256" key="2">
    <source>
        <dbReference type="ARBA" id="ARBA00004477"/>
    </source>
</evidence>
<dbReference type="Proteomes" id="UP001221413">
    <property type="component" value="Unassembled WGS sequence"/>
</dbReference>
<feature type="compositionally biased region" description="Gly residues" evidence="8">
    <location>
        <begin position="13"/>
        <end position="22"/>
    </location>
</feature>
<dbReference type="GO" id="GO:0005789">
    <property type="term" value="C:endoplasmic reticulum membrane"/>
    <property type="evidence" value="ECO:0007669"/>
    <property type="project" value="UniProtKB-SubCell"/>
</dbReference>
<evidence type="ECO:0000256" key="9">
    <source>
        <dbReference type="SAM" id="Phobius"/>
    </source>
</evidence>
<feature type="transmembrane region" description="Helical" evidence="9">
    <location>
        <begin position="391"/>
        <end position="407"/>
    </location>
</feature>
<feature type="transmembrane region" description="Helical" evidence="9">
    <location>
        <begin position="120"/>
        <end position="140"/>
    </location>
</feature>
<evidence type="ECO:0000256" key="5">
    <source>
        <dbReference type="ARBA" id="ARBA00022692"/>
    </source>
</evidence>
<dbReference type="AlphaFoldDB" id="A0AAD6IQE6"/>
<dbReference type="EMBL" id="JAQGDS010000012">
    <property type="protein sequence ID" value="KAJ6256608.1"/>
    <property type="molecule type" value="Genomic_DNA"/>
</dbReference>
<evidence type="ECO:0000259" key="10">
    <source>
        <dbReference type="Pfam" id="PF03151"/>
    </source>
</evidence>